<organism evidence="1">
    <name type="scientific">Lepeophtheirus salmonis</name>
    <name type="common">Salmon louse</name>
    <name type="synonym">Caligus salmonis</name>
    <dbReference type="NCBI Taxonomy" id="72036"/>
    <lineage>
        <taxon>Eukaryota</taxon>
        <taxon>Metazoa</taxon>
        <taxon>Ecdysozoa</taxon>
        <taxon>Arthropoda</taxon>
        <taxon>Crustacea</taxon>
        <taxon>Multicrustacea</taxon>
        <taxon>Hexanauplia</taxon>
        <taxon>Copepoda</taxon>
        <taxon>Siphonostomatoida</taxon>
        <taxon>Caligidae</taxon>
        <taxon>Lepeophtheirus</taxon>
    </lineage>
</organism>
<name>A0A0K2U9U0_LEPSM</name>
<protein>
    <submittedName>
        <fullName evidence="1">Uncharacterized protein</fullName>
    </submittedName>
</protein>
<sequence>MGCAYDGRIFLEHKKRSDIPLKYIPFNSIYRCLNG</sequence>
<feature type="non-terminal residue" evidence="1">
    <location>
        <position position="35"/>
    </location>
</feature>
<evidence type="ECO:0000313" key="1">
    <source>
        <dbReference type="EMBL" id="CDW34466.1"/>
    </source>
</evidence>
<proteinExistence type="predicted"/>
<accession>A0A0K2U9U0</accession>
<dbReference type="AlphaFoldDB" id="A0A0K2U9U0"/>
<dbReference type="EMBL" id="HACA01017105">
    <property type="protein sequence ID" value="CDW34466.1"/>
    <property type="molecule type" value="Transcribed_RNA"/>
</dbReference>
<reference evidence="1" key="1">
    <citation type="submission" date="2014-05" db="EMBL/GenBank/DDBJ databases">
        <authorList>
            <person name="Chronopoulou M."/>
        </authorList>
    </citation>
    <scope>NUCLEOTIDE SEQUENCE</scope>
    <source>
        <tissue evidence="1">Whole organism</tissue>
    </source>
</reference>